<accession>A0A429XU05</accession>
<keyword evidence="2" id="KW-0479">Metal-binding</keyword>
<evidence type="ECO:0000313" key="8">
    <source>
        <dbReference type="EMBL" id="RST71306.1"/>
    </source>
</evidence>
<dbReference type="RefSeq" id="WP_126044283.1">
    <property type="nucleotide sequence ID" value="NZ_RXFM01000007.1"/>
</dbReference>
<evidence type="ECO:0000256" key="1">
    <source>
        <dbReference type="ARBA" id="ARBA00022670"/>
    </source>
</evidence>
<gene>
    <name evidence="8" type="ORF">EIC27_00900</name>
</gene>
<reference evidence="9" key="1">
    <citation type="submission" date="2018-11" db="EMBL/GenBank/DDBJ databases">
        <title>Phylogenetic, genomic, and biogeographic characterization of a novel and ubiquitous marine invertebrate-associated Rickettsiales parasite, Candidatus Marinoinvertebrata rohwerii, gen. nov., sp. nov.</title>
        <authorList>
            <person name="Klinges J.G."/>
            <person name="Rosales S.M."/>
            <person name="Mcminds R."/>
            <person name="Shaver E.C."/>
            <person name="Shantz A."/>
            <person name="Peters E.C."/>
            <person name="Burkepile D.E."/>
            <person name="Silliman B.R."/>
            <person name="Vega Thurber R.L."/>
        </authorList>
    </citation>
    <scope>NUCLEOTIDE SEQUENCE [LARGE SCALE GENOMIC DNA]</scope>
    <source>
        <strain evidence="9">a_cerv_44</strain>
    </source>
</reference>
<evidence type="ECO:0000256" key="4">
    <source>
        <dbReference type="ARBA" id="ARBA00022833"/>
    </source>
</evidence>
<dbReference type="PANTHER" id="PTHR22726">
    <property type="entry name" value="METALLOENDOPEPTIDASE OMA1"/>
    <property type="match status" value="1"/>
</dbReference>
<dbReference type="GO" id="GO:0046872">
    <property type="term" value="F:metal ion binding"/>
    <property type="evidence" value="ECO:0007669"/>
    <property type="project" value="UniProtKB-KW"/>
</dbReference>
<sequence length="194" mass="22034">MSIFLYKTKIKKYIYVLFLYITFICKCYSDQILYDDEVIDFFDNLTTPILKVSNLQGRGIKVQIILSNTINAYVIDNKNVYVYSGLISNIDNIEGLIGVIAHEIAHIKQSHILKFEENINLEKKKAIFSTILGLAIGISINKPGVATIGALGGAEMAHLDILRHSRHNEYAADKLALDYLFKLGIQKKRDDKFF</sequence>
<name>A0A429XU05_9RICK</name>
<evidence type="ECO:0000256" key="2">
    <source>
        <dbReference type="ARBA" id="ARBA00022723"/>
    </source>
</evidence>
<keyword evidence="3 6" id="KW-0378">Hydrolase</keyword>
<dbReference type="Proteomes" id="UP000279470">
    <property type="component" value="Unassembled WGS sequence"/>
</dbReference>
<dbReference type="EMBL" id="RXFM01000007">
    <property type="protein sequence ID" value="RST71306.1"/>
    <property type="molecule type" value="Genomic_DNA"/>
</dbReference>
<comment type="similarity">
    <text evidence="6">Belongs to the peptidase M48 family.</text>
</comment>
<dbReference type="Pfam" id="PF01435">
    <property type="entry name" value="Peptidase_M48"/>
    <property type="match status" value="1"/>
</dbReference>
<dbReference type="AlphaFoldDB" id="A0A429XU05"/>
<keyword evidence="9" id="KW-1185">Reference proteome</keyword>
<organism evidence="8 9">
    <name type="scientific">Candidatus Aquarickettsia rohweri</name>
    <dbReference type="NCBI Taxonomy" id="2602574"/>
    <lineage>
        <taxon>Bacteria</taxon>
        <taxon>Pseudomonadati</taxon>
        <taxon>Pseudomonadota</taxon>
        <taxon>Alphaproteobacteria</taxon>
        <taxon>Rickettsiales</taxon>
        <taxon>Candidatus Midichloriaceae</taxon>
        <taxon>Candidatus Aquarickettsia</taxon>
    </lineage>
</organism>
<comment type="caution">
    <text evidence="8">The sequence shown here is derived from an EMBL/GenBank/DDBJ whole genome shotgun (WGS) entry which is preliminary data.</text>
</comment>
<evidence type="ECO:0000313" key="9">
    <source>
        <dbReference type="Proteomes" id="UP000279470"/>
    </source>
</evidence>
<dbReference type="PANTHER" id="PTHR22726:SF1">
    <property type="entry name" value="METALLOENDOPEPTIDASE OMA1, MITOCHONDRIAL"/>
    <property type="match status" value="1"/>
</dbReference>
<dbReference type="OrthoDB" id="9814887at2"/>
<dbReference type="GO" id="GO:0051603">
    <property type="term" value="P:proteolysis involved in protein catabolic process"/>
    <property type="evidence" value="ECO:0007669"/>
    <property type="project" value="TreeGrafter"/>
</dbReference>
<feature type="domain" description="Peptidase M48" evidence="7">
    <location>
        <begin position="51"/>
        <end position="183"/>
    </location>
</feature>
<dbReference type="Gene3D" id="3.30.2010.10">
    <property type="entry name" value="Metalloproteases ('zincins'), catalytic domain"/>
    <property type="match status" value="1"/>
</dbReference>
<comment type="cofactor">
    <cofactor evidence="6">
        <name>Zn(2+)</name>
        <dbReference type="ChEBI" id="CHEBI:29105"/>
    </cofactor>
    <text evidence="6">Binds 1 zinc ion per subunit.</text>
</comment>
<protein>
    <recommendedName>
        <fullName evidence="7">Peptidase M48 domain-containing protein</fullName>
    </recommendedName>
</protein>
<dbReference type="InterPro" id="IPR051156">
    <property type="entry name" value="Mito/Outer_Membr_Metalloprot"/>
</dbReference>
<keyword evidence="5 6" id="KW-0482">Metalloprotease</keyword>
<dbReference type="GO" id="GO:0016020">
    <property type="term" value="C:membrane"/>
    <property type="evidence" value="ECO:0007669"/>
    <property type="project" value="TreeGrafter"/>
</dbReference>
<evidence type="ECO:0000259" key="7">
    <source>
        <dbReference type="Pfam" id="PF01435"/>
    </source>
</evidence>
<evidence type="ECO:0000256" key="3">
    <source>
        <dbReference type="ARBA" id="ARBA00022801"/>
    </source>
</evidence>
<evidence type="ECO:0000256" key="6">
    <source>
        <dbReference type="RuleBase" id="RU003983"/>
    </source>
</evidence>
<keyword evidence="1 6" id="KW-0645">Protease</keyword>
<proteinExistence type="inferred from homology"/>
<evidence type="ECO:0000256" key="5">
    <source>
        <dbReference type="ARBA" id="ARBA00023049"/>
    </source>
</evidence>
<dbReference type="GO" id="GO:0004222">
    <property type="term" value="F:metalloendopeptidase activity"/>
    <property type="evidence" value="ECO:0007669"/>
    <property type="project" value="InterPro"/>
</dbReference>
<dbReference type="InterPro" id="IPR001915">
    <property type="entry name" value="Peptidase_M48"/>
</dbReference>
<keyword evidence="4 6" id="KW-0862">Zinc</keyword>